<dbReference type="InterPro" id="IPR038528">
    <property type="entry name" value="TEL2_C_sf"/>
</dbReference>
<dbReference type="GO" id="GO:0005829">
    <property type="term" value="C:cytosol"/>
    <property type="evidence" value="ECO:0007669"/>
    <property type="project" value="TreeGrafter"/>
</dbReference>
<dbReference type="GO" id="GO:0042162">
    <property type="term" value="F:telomeric DNA binding"/>
    <property type="evidence" value="ECO:0007669"/>
    <property type="project" value="TreeGrafter"/>
</dbReference>
<organism evidence="7 8">
    <name type="scientific">Dillenia turbinata</name>
    <dbReference type="NCBI Taxonomy" id="194707"/>
    <lineage>
        <taxon>Eukaryota</taxon>
        <taxon>Viridiplantae</taxon>
        <taxon>Streptophyta</taxon>
        <taxon>Embryophyta</taxon>
        <taxon>Tracheophyta</taxon>
        <taxon>Spermatophyta</taxon>
        <taxon>Magnoliopsida</taxon>
        <taxon>eudicotyledons</taxon>
        <taxon>Gunneridae</taxon>
        <taxon>Pentapetalae</taxon>
        <taxon>Dilleniales</taxon>
        <taxon>Dilleniaceae</taxon>
        <taxon>Dillenia</taxon>
    </lineage>
</organism>
<dbReference type="InterPro" id="IPR051970">
    <property type="entry name" value="TEL2_Regulation"/>
</dbReference>
<feature type="region of interest" description="Disordered" evidence="4">
    <location>
        <begin position="549"/>
        <end position="587"/>
    </location>
</feature>
<feature type="domain" description="Telomere length regulation protein conserved" evidence="5">
    <location>
        <begin position="654"/>
        <end position="765"/>
    </location>
</feature>
<dbReference type="GO" id="GO:0051879">
    <property type="term" value="F:Hsp90 protein binding"/>
    <property type="evidence" value="ECO:0007669"/>
    <property type="project" value="TreeGrafter"/>
</dbReference>
<evidence type="ECO:0000256" key="4">
    <source>
        <dbReference type="SAM" id="MobiDB-lite"/>
    </source>
</evidence>
<dbReference type="PANTHER" id="PTHR15830:SF10">
    <property type="entry name" value="TELOMERE LENGTH REGULATION PROTEIN TEL2 HOMOLOG"/>
    <property type="match status" value="1"/>
</dbReference>
<proteinExistence type="inferred from homology"/>
<feature type="domain" description="TELO2 ARM repeat" evidence="6">
    <location>
        <begin position="282"/>
        <end position="537"/>
    </location>
</feature>
<evidence type="ECO:0000256" key="3">
    <source>
        <dbReference type="ARBA" id="ARBA00022490"/>
    </source>
</evidence>
<name>A0AAN8Z133_9MAGN</name>
<dbReference type="Pfam" id="PF25320">
    <property type="entry name" value="TELO2_ARM"/>
    <property type="match status" value="1"/>
</dbReference>
<accession>A0AAN8Z133</accession>
<evidence type="ECO:0000313" key="8">
    <source>
        <dbReference type="Proteomes" id="UP001370490"/>
    </source>
</evidence>
<comment type="subcellular location">
    <subcellularLocation>
        <location evidence="1">Cytoplasm</location>
    </subcellularLocation>
</comment>
<evidence type="ECO:0000259" key="6">
    <source>
        <dbReference type="Pfam" id="PF25320"/>
    </source>
</evidence>
<evidence type="ECO:0000256" key="1">
    <source>
        <dbReference type="ARBA" id="ARBA00004496"/>
    </source>
</evidence>
<comment type="similarity">
    <text evidence="2">Belongs to the TEL2 family.</text>
</comment>
<evidence type="ECO:0000259" key="5">
    <source>
        <dbReference type="Pfam" id="PF10193"/>
    </source>
</evidence>
<dbReference type="GO" id="GO:0051083">
    <property type="term" value="P:'de novo' cotranslational protein folding"/>
    <property type="evidence" value="ECO:0007669"/>
    <property type="project" value="TreeGrafter"/>
</dbReference>
<dbReference type="EMBL" id="JBAMMX010000020">
    <property type="protein sequence ID" value="KAK6920581.1"/>
    <property type="molecule type" value="Genomic_DNA"/>
</dbReference>
<dbReference type="PANTHER" id="PTHR15830">
    <property type="entry name" value="TELOMERE LENGTH REGULATION PROTEIN TEL2 FAMILY MEMBER"/>
    <property type="match status" value="1"/>
</dbReference>
<gene>
    <name evidence="7" type="ORF">RJ641_014259</name>
</gene>
<dbReference type="Proteomes" id="UP001370490">
    <property type="component" value="Unassembled WGS sequence"/>
</dbReference>
<feature type="region of interest" description="Disordered" evidence="4">
    <location>
        <begin position="618"/>
        <end position="645"/>
    </location>
</feature>
<dbReference type="InterPro" id="IPR019337">
    <property type="entry name" value="Telomere_length_regulation_dom"/>
</dbReference>
<dbReference type="AlphaFoldDB" id="A0AAN8Z133"/>
<dbReference type="InterPro" id="IPR057348">
    <property type="entry name" value="TELO2_ARM"/>
</dbReference>
<sequence>MEGNRDINLKTRRELELKILEKVGDLISIITEAKHVDKVICSLHSLAVLLFPLGSSSLAGLPSILILGVVDQGYKDQILGAEVPSTEERSQWWKVFYEGAAFPTLARVLLYDVASNWLACFPITARKSVYDIFFFSGLVSEVVQSVVPCLQPNVTDAHDANAIQSNAERLLVLCLLEKEGVFQIAQEFDSSNQSTCESLKAAISREAQLLASVPDKARARAPVSLTSHVFFKHVIVQLLAGAEGKVTGSIHVSHTPLDEANIDGTLMFVGEIFARICRRGLTDLLIAEMVPRILEHVQKLLTSNSFPVATDCFESEPASGFWMKLMEVINDHYSLEKISEQLLRQLATESATDVEAYCVLWMLFRQLFTGHTSVRQNLVTVYILFLHVKSLFVDKFLLWKTFPLCCLKWILQFAVLGCPPDNSSLTRGEQTHGLLDTVQRLVSVWSKKEFVQSAQMEQQAYVTAAVGLTLEMLSKEELDSTKDVMHSILQGVGSRLENPDHLVRHMASAVAFIFSKVVDPKNPLYLDDSCRGDKIDWEFGLLNSWKTKISSSNGSRKGRDKIEASASSVPKEGLVSQADDVITTSSKHRDKKVPEFKLIDPDEVIDPASLNDEFICDEDDRDDASESSESSSDSSLQPYDLSDDDTDLKKNISQLVDVVGALRKTDDADGVERAIDVAEKLVRASPDELRHISGDLVRTLVQVRCSDLAVEGEEESAEEKRQRALVALLVTCPFESLDVLNKLLYSPNVDVSQRILILDVMTSAAEELAETKTVTLKHQPRNLISSISEPWFLPSNAGPSGAGPWKETSVTGSLLNWSNCYERVLPSKPGQVKKGKTRTWSVRSAHVQGQKEWSQNKFPLYAAAFMLPAMQGFDKKRHGVDLLGRDFIVLGKLIYMLGICMKCAAMHPEASALASPLLDMLSSRDVCHHKEAYVRRSVLFAASCVLVALHPSFVLTALVEGNSEITRGLEWIRTWTAHVAESDTDRECYMMAMTCLQLHAEMALQVARALESTETKTKNVLPSNLLNGKIEIPYSTVEF</sequence>
<comment type="caution">
    <text evidence="7">The sequence shown here is derived from an EMBL/GenBank/DDBJ whole genome shotgun (WGS) entry which is preliminary data.</text>
</comment>
<dbReference type="Gene3D" id="1.25.40.720">
    <property type="entry name" value="Telomere length regulation protein 2, C-terminal domain"/>
    <property type="match status" value="1"/>
</dbReference>
<protein>
    <submittedName>
        <fullName evidence="7">Telomere length regulation protein, conserved domain</fullName>
    </submittedName>
</protein>
<keyword evidence="3" id="KW-0963">Cytoplasm</keyword>
<dbReference type="InterPro" id="IPR016024">
    <property type="entry name" value="ARM-type_fold"/>
</dbReference>
<dbReference type="SUPFAM" id="SSF48371">
    <property type="entry name" value="ARM repeat"/>
    <property type="match status" value="1"/>
</dbReference>
<reference evidence="7 8" key="1">
    <citation type="submission" date="2023-12" db="EMBL/GenBank/DDBJ databases">
        <title>A high-quality genome assembly for Dillenia turbinata (Dilleniales).</title>
        <authorList>
            <person name="Chanderbali A."/>
        </authorList>
    </citation>
    <scope>NUCLEOTIDE SEQUENCE [LARGE SCALE GENOMIC DNA]</scope>
    <source>
        <strain evidence="7">LSX21</strain>
        <tissue evidence="7">Leaf</tissue>
    </source>
</reference>
<keyword evidence="8" id="KW-1185">Reference proteome</keyword>
<feature type="compositionally biased region" description="Low complexity" evidence="4">
    <location>
        <begin position="627"/>
        <end position="640"/>
    </location>
</feature>
<dbReference type="Pfam" id="PF10193">
    <property type="entry name" value="Telomere_reg-2"/>
    <property type="match status" value="1"/>
</dbReference>
<evidence type="ECO:0000313" key="7">
    <source>
        <dbReference type="EMBL" id="KAK6920581.1"/>
    </source>
</evidence>
<evidence type="ECO:0000256" key="2">
    <source>
        <dbReference type="ARBA" id="ARBA00006133"/>
    </source>
</evidence>